<dbReference type="InterPro" id="IPR013154">
    <property type="entry name" value="ADH-like_N"/>
</dbReference>
<dbReference type="SUPFAM" id="SSF50129">
    <property type="entry name" value="GroES-like"/>
    <property type="match status" value="1"/>
</dbReference>
<evidence type="ECO:0000259" key="1">
    <source>
        <dbReference type="SMART" id="SM00829"/>
    </source>
</evidence>
<dbReference type="InterPro" id="IPR011032">
    <property type="entry name" value="GroES-like_sf"/>
</dbReference>
<sequence>MKRWHMTMGGGLDGLRLREFEMPAPGPGEVLVKLHAVSLNYRELSILLKGRYPLPVKPDVVACSDGAGEVIEAGPGVGHWKAGMRVVASIFPHWHDGPFALARAAQLGGSIDGMLAPYVLLPEAALVPVPEHLSFEEAAALPCAGVTAWNALHGGGRPLQPGDTVLTLGSGGVSLWAMQLAKAGGARVIATTSSADKAERLRTLGADAVLNYHETPAWAEAVRALTAGAGVQRVVEVGGGATLALSLRAVAFSGEVAFIGTLADGPATLDANALFASGATLRVIAAGSTAQLAQMARAVAVNRLRPPLGQVFGFDDARAAFAHYAREHERGAGFGKVVIRVAA</sequence>
<dbReference type="Pfam" id="PF08240">
    <property type="entry name" value="ADH_N"/>
    <property type="match status" value="1"/>
</dbReference>
<dbReference type="InterPro" id="IPR013149">
    <property type="entry name" value="ADH-like_C"/>
</dbReference>
<dbReference type="Pfam" id="PF00107">
    <property type="entry name" value="ADH_zinc_N"/>
    <property type="match status" value="1"/>
</dbReference>
<dbReference type="EMBL" id="CP136336">
    <property type="protein sequence ID" value="WOB07962.1"/>
    <property type="molecule type" value="Genomic_DNA"/>
</dbReference>
<dbReference type="CDD" id="cd08276">
    <property type="entry name" value="MDR7"/>
    <property type="match status" value="1"/>
</dbReference>
<reference evidence="2 3" key="1">
    <citation type="submission" date="2023-10" db="EMBL/GenBank/DDBJ databases">
        <title>Bacteria for the degradation of biodegradable plastic PBAT(Polybutylene adipate terephthalate).</title>
        <authorList>
            <person name="Weon H.-Y."/>
            <person name="Yeon J."/>
        </authorList>
    </citation>
    <scope>NUCLEOTIDE SEQUENCE [LARGE SCALE GENOMIC DNA]</scope>
    <source>
        <strain evidence="2 3">SBD 7-3</strain>
    </source>
</reference>
<evidence type="ECO:0000313" key="2">
    <source>
        <dbReference type="EMBL" id="WOB07962.1"/>
    </source>
</evidence>
<protein>
    <submittedName>
        <fullName evidence="2">NAD(P)-dependent alcohol dehydrogenase</fullName>
    </submittedName>
</protein>
<dbReference type="Gene3D" id="3.40.50.720">
    <property type="entry name" value="NAD(P)-binding Rossmann-like Domain"/>
    <property type="match status" value="1"/>
</dbReference>
<dbReference type="PANTHER" id="PTHR45033:SF2">
    <property type="entry name" value="ZINC-TYPE ALCOHOL DEHYDROGENASE-LIKE PROTEIN C1773.06C"/>
    <property type="match status" value="1"/>
</dbReference>
<dbReference type="InterPro" id="IPR036291">
    <property type="entry name" value="NAD(P)-bd_dom_sf"/>
</dbReference>
<feature type="domain" description="Enoyl reductase (ER)" evidence="1">
    <location>
        <begin position="10"/>
        <end position="339"/>
    </location>
</feature>
<evidence type="ECO:0000313" key="3">
    <source>
        <dbReference type="Proteomes" id="UP001303946"/>
    </source>
</evidence>
<keyword evidence="3" id="KW-1185">Reference proteome</keyword>
<dbReference type="SUPFAM" id="SSF51735">
    <property type="entry name" value="NAD(P)-binding Rossmann-fold domains"/>
    <property type="match status" value="1"/>
</dbReference>
<dbReference type="InterPro" id="IPR020843">
    <property type="entry name" value="ER"/>
</dbReference>
<dbReference type="Gene3D" id="3.90.180.10">
    <property type="entry name" value="Medium-chain alcohol dehydrogenases, catalytic domain"/>
    <property type="match status" value="1"/>
</dbReference>
<dbReference type="SMART" id="SM00829">
    <property type="entry name" value="PKS_ER"/>
    <property type="match status" value="1"/>
</dbReference>
<gene>
    <name evidence="2" type="ORF">RXV79_24045</name>
</gene>
<accession>A0ABZ0CYB1</accession>
<dbReference type="Proteomes" id="UP001303946">
    <property type="component" value="Chromosome"/>
</dbReference>
<organism evidence="2 3">
    <name type="scientific">Piscinibacter gummiphilus</name>
    <dbReference type="NCBI Taxonomy" id="946333"/>
    <lineage>
        <taxon>Bacteria</taxon>
        <taxon>Pseudomonadati</taxon>
        <taxon>Pseudomonadota</taxon>
        <taxon>Betaproteobacteria</taxon>
        <taxon>Burkholderiales</taxon>
        <taxon>Sphaerotilaceae</taxon>
        <taxon>Piscinibacter</taxon>
    </lineage>
</organism>
<dbReference type="PANTHER" id="PTHR45033">
    <property type="match status" value="1"/>
</dbReference>
<dbReference type="RefSeq" id="WP_316700613.1">
    <property type="nucleotide sequence ID" value="NZ_CP136336.1"/>
</dbReference>
<name>A0ABZ0CYB1_9BURK</name>
<proteinExistence type="predicted"/>
<dbReference type="InterPro" id="IPR052711">
    <property type="entry name" value="Zinc_ADH-like"/>
</dbReference>